<proteinExistence type="predicted"/>
<accession>A0A291GC36</accession>
<dbReference type="EMBL" id="CP022196">
    <property type="protein sequence ID" value="ATG47765.1"/>
    <property type="molecule type" value="Genomic_DNA"/>
</dbReference>
<dbReference type="Proteomes" id="UP000217935">
    <property type="component" value="Chromosome"/>
</dbReference>
<evidence type="ECO:0000313" key="3">
    <source>
        <dbReference type="Proteomes" id="UP000217935"/>
    </source>
</evidence>
<sequence>MNSFEAWIGNCILRDDRSGTLHQSTVVVWADGYATYRSGVEAEILHRDLTLIHLGNVSPIKERSDTTSTQLTALAGIVHSGNPVEIGTLEPFAHADDKQSYLTLDEFPVEPLDRQSDVWPMKNVPDKLYEPLFGQPAPTEAEIVHYGSVEHVPPMKTYAILDASKFQSGLSEFEDCGLPFRCLFKGDAAEEQKDVAPYLFELNPDSPFVRRLFTHLPDMPETMTTVHMWHCEPGIYLRSRAEFEDVWKHFRKFTKVQDENGNWYYFRFWEPKSARDICGMMLLNQSDFPAFLQPRGECPFPFLFAITGGLALKISQSATGNESVKAPFILTAHKQAALNQGRRTAFERDFAQKLFDMSPTHREWLGNPPLSQVEACVISVANMAKNLGFVARNEIAKLASFSYFHGTYAIDDPRLQPIRQTFLRGSQHSPIVRIQKFSDAMDQHRSFGLMSDETLRLALTALPKVALDGPKALRDLAHIHPKLMPQETSGAFRAACAAQGRKWGFKSEKAVYSHALSALVFTPFFLEDPLHEKLRQFFTGYAEADMMPRLIEEFERRLAID</sequence>
<reference evidence="2 3" key="1">
    <citation type="submission" date="2017-06" db="EMBL/GenBank/DDBJ databases">
        <title>Celeribacter sp. TSPH2 complete genome sequence.</title>
        <authorList>
            <person name="Woo J.-H."/>
            <person name="Kim H.-S."/>
        </authorList>
    </citation>
    <scope>NUCLEOTIDE SEQUENCE [LARGE SCALE GENOMIC DNA]</scope>
    <source>
        <strain evidence="2 3">TSPH2</strain>
    </source>
</reference>
<dbReference type="KEGG" id="ceh:CEW89_09435"/>
<protein>
    <recommendedName>
        <fullName evidence="1">DUF4123 domain-containing protein</fullName>
    </recommendedName>
</protein>
<name>A0A291GC36_9RHOB</name>
<dbReference type="OrthoDB" id="6431152at2"/>
<keyword evidence="3" id="KW-1185">Reference proteome</keyword>
<dbReference type="AlphaFoldDB" id="A0A291GC36"/>
<evidence type="ECO:0000313" key="2">
    <source>
        <dbReference type="EMBL" id="ATG47765.1"/>
    </source>
</evidence>
<dbReference type="Pfam" id="PF13503">
    <property type="entry name" value="DUF4123"/>
    <property type="match status" value="1"/>
</dbReference>
<feature type="domain" description="DUF4123" evidence="1">
    <location>
        <begin position="158"/>
        <end position="278"/>
    </location>
</feature>
<dbReference type="STRING" id="1758178.GCA_001550095_01356"/>
<gene>
    <name evidence="2" type="ORF">CEW89_09435</name>
</gene>
<organism evidence="2 3">
    <name type="scientific">Celeribacter ethanolicus</name>
    <dbReference type="NCBI Taxonomy" id="1758178"/>
    <lineage>
        <taxon>Bacteria</taxon>
        <taxon>Pseudomonadati</taxon>
        <taxon>Pseudomonadota</taxon>
        <taxon>Alphaproteobacteria</taxon>
        <taxon>Rhodobacterales</taxon>
        <taxon>Roseobacteraceae</taxon>
        <taxon>Celeribacter</taxon>
    </lineage>
</organism>
<dbReference type="InterPro" id="IPR025391">
    <property type="entry name" value="DUF4123"/>
</dbReference>
<dbReference type="RefSeq" id="WP_096805721.1">
    <property type="nucleotide sequence ID" value="NZ_CP022196.1"/>
</dbReference>
<evidence type="ECO:0000259" key="1">
    <source>
        <dbReference type="Pfam" id="PF13503"/>
    </source>
</evidence>